<dbReference type="SFLD" id="SFLDG01144">
    <property type="entry name" value="C2.B.4:_PGP_Like"/>
    <property type="match status" value="1"/>
</dbReference>
<dbReference type="NCBIfam" id="TIGR01484">
    <property type="entry name" value="HAD-SF-IIB"/>
    <property type="match status" value="1"/>
</dbReference>
<dbReference type="GO" id="GO:0005829">
    <property type="term" value="C:cytosol"/>
    <property type="evidence" value="ECO:0007669"/>
    <property type="project" value="TreeGrafter"/>
</dbReference>
<evidence type="ECO:0000313" key="1">
    <source>
        <dbReference type="EMBL" id="KIL44721.1"/>
    </source>
</evidence>
<dbReference type="GO" id="GO:0000287">
    <property type="term" value="F:magnesium ion binding"/>
    <property type="evidence" value="ECO:0007669"/>
    <property type="project" value="TreeGrafter"/>
</dbReference>
<gene>
    <name evidence="1" type="ORF">KP78_22650</name>
</gene>
<sequence length="256" mass="28893">MKRIVFFDIDGTLLDSNKLLPESTKTAINSLKESGAYVAIATGRAPFMFKELREELGISTFVSFNGQYVVLEGEVIKENKLSAEKLKELVMTGDRQGHPFIHMSSEEMKANAKQHPLILESFASLHFEHPPYDPNYYKHHKILQSLLFCEEKDEDQYVKQFPEFDFVRWHRYSTDVLPRGGSKANGIREIVNQLGFSMEEVVAFGDGPNDKEMLTEVGTGVVMGNASDEIKKCGAFVTAHVDENGVEKGLKRLGWI</sequence>
<comment type="caution">
    <text evidence="1">The sequence shown here is derived from an EMBL/GenBank/DDBJ whole genome shotgun (WGS) entry which is preliminary data.</text>
</comment>
<keyword evidence="2" id="KW-1185">Reference proteome</keyword>
<proteinExistence type="predicted"/>
<dbReference type="EMBL" id="JXRP01000018">
    <property type="protein sequence ID" value="KIL44721.1"/>
    <property type="molecule type" value="Genomic_DNA"/>
</dbReference>
<evidence type="ECO:0000313" key="2">
    <source>
        <dbReference type="Proteomes" id="UP000031938"/>
    </source>
</evidence>
<dbReference type="NCBIfam" id="TIGR00099">
    <property type="entry name" value="Cof-subfamily"/>
    <property type="match status" value="1"/>
</dbReference>
<dbReference type="PANTHER" id="PTHR10000">
    <property type="entry name" value="PHOSPHOSERINE PHOSPHATASE"/>
    <property type="match status" value="1"/>
</dbReference>
<dbReference type="InterPro" id="IPR036412">
    <property type="entry name" value="HAD-like_sf"/>
</dbReference>
<dbReference type="PROSITE" id="PS01229">
    <property type="entry name" value="COF_2"/>
    <property type="match status" value="1"/>
</dbReference>
<protein>
    <recommendedName>
        <fullName evidence="3">Phosphatase</fullName>
    </recommendedName>
</protein>
<dbReference type="AlphaFoldDB" id="A0A0C2VJR3"/>
<dbReference type="CDD" id="cd07517">
    <property type="entry name" value="HAD_HPP"/>
    <property type="match status" value="1"/>
</dbReference>
<dbReference type="GO" id="GO:0016791">
    <property type="term" value="F:phosphatase activity"/>
    <property type="evidence" value="ECO:0007669"/>
    <property type="project" value="TreeGrafter"/>
</dbReference>
<evidence type="ECO:0008006" key="3">
    <source>
        <dbReference type="Google" id="ProtNLM"/>
    </source>
</evidence>
<dbReference type="Pfam" id="PF08282">
    <property type="entry name" value="Hydrolase_3"/>
    <property type="match status" value="1"/>
</dbReference>
<dbReference type="SFLD" id="SFLDG01140">
    <property type="entry name" value="C2.B:_Phosphomannomutase_and_P"/>
    <property type="match status" value="1"/>
</dbReference>
<dbReference type="SUPFAM" id="SSF56784">
    <property type="entry name" value="HAD-like"/>
    <property type="match status" value="1"/>
</dbReference>
<dbReference type="InterPro" id="IPR023214">
    <property type="entry name" value="HAD_sf"/>
</dbReference>
<accession>A0A0C2VJR3</accession>
<dbReference type="InterPro" id="IPR006379">
    <property type="entry name" value="HAD-SF_hydro_IIB"/>
</dbReference>
<name>A0A0C2VJR3_9BACL</name>
<dbReference type="OrthoDB" id="9810101at2"/>
<reference evidence="1 2" key="1">
    <citation type="submission" date="2015-01" db="EMBL/GenBank/DDBJ databases">
        <title>Genome sequencing of Jeotgalibacillus soli.</title>
        <authorList>
            <person name="Goh K.M."/>
            <person name="Chan K.-G."/>
            <person name="Yaakop A.S."/>
            <person name="Ee R."/>
            <person name="Gan H.M."/>
            <person name="Chan C.S."/>
        </authorList>
    </citation>
    <scope>NUCLEOTIDE SEQUENCE [LARGE SCALE GENOMIC DNA]</scope>
    <source>
        <strain evidence="1 2">P9</strain>
    </source>
</reference>
<dbReference type="PATRIC" id="fig|889306.3.peg.2278"/>
<dbReference type="Proteomes" id="UP000031938">
    <property type="component" value="Unassembled WGS sequence"/>
</dbReference>
<dbReference type="Gene3D" id="3.40.50.1000">
    <property type="entry name" value="HAD superfamily/HAD-like"/>
    <property type="match status" value="1"/>
</dbReference>
<organism evidence="1 2">
    <name type="scientific">Jeotgalibacillus soli</name>
    <dbReference type="NCBI Taxonomy" id="889306"/>
    <lineage>
        <taxon>Bacteria</taxon>
        <taxon>Bacillati</taxon>
        <taxon>Bacillota</taxon>
        <taxon>Bacilli</taxon>
        <taxon>Bacillales</taxon>
        <taxon>Caryophanaceae</taxon>
        <taxon>Jeotgalibacillus</taxon>
    </lineage>
</organism>
<dbReference type="InterPro" id="IPR000150">
    <property type="entry name" value="Cof"/>
</dbReference>
<dbReference type="PANTHER" id="PTHR10000:SF25">
    <property type="entry name" value="PHOSPHATASE YKRA-RELATED"/>
    <property type="match status" value="1"/>
</dbReference>
<dbReference type="SFLD" id="SFLDS00003">
    <property type="entry name" value="Haloacid_Dehalogenase"/>
    <property type="match status" value="1"/>
</dbReference>
<dbReference type="STRING" id="889306.KP78_22650"/>
<dbReference type="RefSeq" id="WP_041088771.1">
    <property type="nucleotide sequence ID" value="NZ_JXRP01000018.1"/>
</dbReference>
<dbReference type="Gene3D" id="3.30.1240.10">
    <property type="match status" value="1"/>
</dbReference>